<keyword evidence="3" id="KW-1185">Reference proteome</keyword>
<comment type="caution">
    <text evidence="2">The sequence shown here is derived from an EMBL/GenBank/DDBJ whole genome shotgun (WGS) entry which is preliminary data.</text>
</comment>
<dbReference type="Proteomes" id="UP001501265">
    <property type="component" value="Unassembled WGS sequence"/>
</dbReference>
<feature type="region of interest" description="Disordered" evidence="1">
    <location>
        <begin position="50"/>
        <end position="86"/>
    </location>
</feature>
<name>A0ABP9C7M6_9ACTN</name>
<organism evidence="2 3">
    <name type="scientific">Streptomyces ziwulingensis</name>
    <dbReference type="NCBI Taxonomy" id="1045501"/>
    <lineage>
        <taxon>Bacteria</taxon>
        <taxon>Bacillati</taxon>
        <taxon>Actinomycetota</taxon>
        <taxon>Actinomycetes</taxon>
        <taxon>Kitasatosporales</taxon>
        <taxon>Streptomycetaceae</taxon>
        <taxon>Streptomyces</taxon>
    </lineage>
</organism>
<dbReference type="EMBL" id="BAABIG010000039">
    <property type="protein sequence ID" value="GAA4806268.1"/>
    <property type="molecule type" value="Genomic_DNA"/>
</dbReference>
<gene>
    <name evidence="2" type="ORF">GCM10023220_40260</name>
</gene>
<feature type="region of interest" description="Disordered" evidence="1">
    <location>
        <begin position="1"/>
        <end position="25"/>
    </location>
</feature>
<sequence length="86" mass="9588">MPSLPTPPRHGRVRSSEGGGHVGLRDIRGSTYRAHTFSVETASRHRTSFLDNTDTRLGGKASRRRVWKAQQSEQLARRNGLPPVNL</sequence>
<evidence type="ECO:0000313" key="3">
    <source>
        <dbReference type="Proteomes" id="UP001501265"/>
    </source>
</evidence>
<reference evidence="3" key="1">
    <citation type="journal article" date="2019" name="Int. J. Syst. Evol. Microbiol.">
        <title>The Global Catalogue of Microorganisms (GCM) 10K type strain sequencing project: providing services to taxonomists for standard genome sequencing and annotation.</title>
        <authorList>
            <consortium name="The Broad Institute Genomics Platform"/>
            <consortium name="The Broad Institute Genome Sequencing Center for Infectious Disease"/>
            <person name="Wu L."/>
            <person name="Ma J."/>
        </authorList>
    </citation>
    <scope>NUCLEOTIDE SEQUENCE [LARGE SCALE GENOMIC DNA]</scope>
    <source>
        <strain evidence="3">JCM 18081</strain>
    </source>
</reference>
<accession>A0ABP9C7M6</accession>
<evidence type="ECO:0000256" key="1">
    <source>
        <dbReference type="SAM" id="MobiDB-lite"/>
    </source>
</evidence>
<protein>
    <submittedName>
        <fullName evidence="2">Uncharacterized protein</fullName>
    </submittedName>
</protein>
<proteinExistence type="predicted"/>
<evidence type="ECO:0000313" key="2">
    <source>
        <dbReference type="EMBL" id="GAA4806268.1"/>
    </source>
</evidence>